<dbReference type="GO" id="GO:0019213">
    <property type="term" value="F:deacetylase activity"/>
    <property type="evidence" value="ECO:0007669"/>
    <property type="project" value="TreeGrafter"/>
</dbReference>
<dbReference type="STRING" id="154621.RV11_GL002383"/>
<protein>
    <recommendedName>
        <fullName evidence="8">Carbohydrate deacetylase</fullName>
    </recommendedName>
</protein>
<dbReference type="PANTHER" id="PTHR31609">
    <property type="entry name" value="YDJC DEACETYLASE FAMILY MEMBER"/>
    <property type="match status" value="1"/>
</dbReference>
<dbReference type="PATRIC" id="fig|1158610.3.peg.1436"/>
<dbReference type="InterPro" id="IPR006879">
    <property type="entry name" value="YdjC-like"/>
</dbReference>
<dbReference type="Gene3D" id="3.20.20.370">
    <property type="entry name" value="Glycoside hydrolase/deacetylase"/>
    <property type="match status" value="1"/>
</dbReference>
<dbReference type="EMBL" id="AJAT01000013">
    <property type="protein sequence ID" value="EOL44636.1"/>
    <property type="molecule type" value="Genomic_DNA"/>
</dbReference>
<sequence length="269" mass="30876">MKHYLIVNADDFGYSRGTNYGILDSFQQGIVTSTTIMANTPGFMQAVEIAKRHPKLGVGIHLNVTFGQPLGKGYKKIIDFSGNFPALSPTNTSQLIVDEKEMEKELRLQIERVLSVGIVPTHLDSHHHFHKEEDATRLVCKLAKDYGLPIRWGYGLDLPEDIKKVDQLILDFDFTIMEIMNQANAQWDEQILMYIQRIIKEIKMNGWDYTEIMCHPAYVDKYLYEHTSMDKVRAFETAALSHPSIAKLLEKNEIYLTNYQSLKNDGTNF</sequence>
<dbReference type="RefSeq" id="WP_010768116.1">
    <property type="nucleotide sequence ID" value="NZ_ASWE01000003.1"/>
</dbReference>
<evidence type="ECO:0008006" key="8">
    <source>
        <dbReference type="Google" id="ProtNLM"/>
    </source>
</evidence>
<dbReference type="HOGENOM" id="CLU_064244_4_0_9"/>
<dbReference type="PANTHER" id="PTHR31609:SF1">
    <property type="entry name" value="CARBOHYDRATE DEACETYLASE"/>
    <property type="match status" value="1"/>
</dbReference>
<keyword evidence="7" id="KW-1185">Reference proteome</keyword>
<evidence type="ECO:0000256" key="3">
    <source>
        <dbReference type="ARBA" id="ARBA00022801"/>
    </source>
</evidence>
<dbReference type="InterPro" id="IPR011330">
    <property type="entry name" value="Glyco_hydro/deAcase_b/a-brl"/>
</dbReference>
<accession>R3W9R1</accession>
<dbReference type="SUPFAM" id="SSF88713">
    <property type="entry name" value="Glycoside hydrolase/deacetylase"/>
    <property type="match status" value="1"/>
</dbReference>
<dbReference type="GO" id="GO:0046872">
    <property type="term" value="F:metal ion binding"/>
    <property type="evidence" value="ECO:0007669"/>
    <property type="project" value="UniProtKB-KW"/>
</dbReference>
<evidence type="ECO:0000256" key="2">
    <source>
        <dbReference type="ARBA" id="ARBA00022723"/>
    </source>
</evidence>
<name>R3W9R1_9ENTE</name>
<reference evidence="6 7" key="1">
    <citation type="submission" date="2013-02" db="EMBL/GenBank/DDBJ databases">
        <title>The Genome Sequence of Enterococcus phoeniculicola BAA-412.</title>
        <authorList>
            <consortium name="The Broad Institute Genome Sequencing Platform"/>
            <consortium name="The Broad Institute Genome Sequencing Center for Infectious Disease"/>
            <person name="Earl A.M."/>
            <person name="Gilmore M.S."/>
            <person name="Lebreton F."/>
            <person name="Walker B."/>
            <person name="Young S.K."/>
            <person name="Zeng Q."/>
            <person name="Gargeya S."/>
            <person name="Fitzgerald M."/>
            <person name="Haas B."/>
            <person name="Abouelleil A."/>
            <person name="Alvarado L."/>
            <person name="Arachchi H.M."/>
            <person name="Berlin A.M."/>
            <person name="Chapman S.B."/>
            <person name="Dewar J."/>
            <person name="Goldberg J."/>
            <person name="Griggs A."/>
            <person name="Gujja S."/>
            <person name="Hansen M."/>
            <person name="Howarth C."/>
            <person name="Imamovic A."/>
            <person name="Larimer J."/>
            <person name="McCowan C."/>
            <person name="Murphy C."/>
            <person name="Neiman D."/>
            <person name="Pearson M."/>
            <person name="Priest M."/>
            <person name="Roberts A."/>
            <person name="Saif S."/>
            <person name="Shea T."/>
            <person name="Sisk P."/>
            <person name="Sykes S."/>
            <person name="Wortman J."/>
            <person name="Nusbaum C."/>
            <person name="Birren B."/>
        </authorList>
    </citation>
    <scope>NUCLEOTIDE SEQUENCE [LARGE SCALE GENOMIC DNA]</scope>
    <source>
        <strain evidence="6 7">ATCC BAA-412</strain>
    </source>
</reference>
<dbReference type="CDD" id="cd10803">
    <property type="entry name" value="YdjC_EF3048_like"/>
    <property type="match status" value="1"/>
</dbReference>
<evidence type="ECO:0000256" key="4">
    <source>
        <dbReference type="ARBA" id="ARBA00022842"/>
    </source>
</evidence>
<dbReference type="Proteomes" id="UP000013785">
    <property type="component" value="Unassembled WGS sequence"/>
</dbReference>
<dbReference type="AlphaFoldDB" id="R3W9R1"/>
<gene>
    <name evidence="6" type="ORF">UC3_01453</name>
</gene>
<keyword evidence="5" id="KW-0119">Carbohydrate metabolism</keyword>
<dbReference type="GO" id="GO:0016811">
    <property type="term" value="F:hydrolase activity, acting on carbon-nitrogen (but not peptide) bonds, in linear amides"/>
    <property type="evidence" value="ECO:0007669"/>
    <property type="project" value="InterPro"/>
</dbReference>
<keyword evidence="4" id="KW-0460">Magnesium</keyword>
<dbReference type="InterPro" id="IPR022948">
    <property type="entry name" value="COD_ChbG_bac"/>
</dbReference>
<keyword evidence="3" id="KW-0378">Hydrolase</keyword>
<evidence type="ECO:0000256" key="5">
    <source>
        <dbReference type="ARBA" id="ARBA00023277"/>
    </source>
</evidence>
<dbReference type="GO" id="GO:0000272">
    <property type="term" value="P:polysaccharide catabolic process"/>
    <property type="evidence" value="ECO:0007669"/>
    <property type="project" value="InterPro"/>
</dbReference>
<dbReference type="Pfam" id="PF04794">
    <property type="entry name" value="YdjC"/>
    <property type="match status" value="1"/>
</dbReference>
<evidence type="ECO:0000313" key="6">
    <source>
        <dbReference type="EMBL" id="EOL44636.1"/>
    </source>
</evidence>
<comment type="caution">
    <text evidence="6">The sequence shown here is derived from an EMBL/GenBank/DDBJ whole genome shotgun (WGS) entry which is preliminary data.</text>
</comment>
<evidence type="ECO:0000313" key="7">
    <source>
        <dbReference type="Proteomes" id="UP000013785"/>
    </source>
</evidence>
<organism evidence="6 7">
    <name type="scientific">Enterococcus phoeniculicola ATCC BAA-412</name>
    <dbReference type="NCBI Taxonomy" id="1158610"/>
    <lineage>
        <taxon>Bacteria</taxon>
        <taxon>Bacillati</taxon>
        <taxon>Bacillota</taxon>
        <taxon>Bacilli</taxon>
        <taxon>Lactobacillales</taxon>
        <taxon>Enterococcaceae</taxon>
        <taxon>Enterococcus</taxon>
    </lineage>
</organism>
<keyword evidence="2" id="KW-0479">Metal-binding</keyword>
<dbReference type="OrthoDB" id="9774177at2"/>
<proteinExistence type="predicted"/>
<comment type="cofactor">
    <cofactor evidence="1">
        <name>Mg(2+)</name>
        <dbReference type="ChEBI" id="CHEBI:18420"/>
    </cofactor>
</comment>
<evidence type="ECO:0000256" key="1">
    <source>
        <dbReference type="ARBA" id="ARBA00001946"/>
    </source>
</evidence>
<dbReference type="eggNOG" id="COG3394">
    <property type="taxonomic scope" value="Bacteria"/>
</dbReference>